<keyword evidence="1" id="KW-0472">Membrane</keyword>
<accession>A0A4R6PZN8</accession>
<dbReference type="AlphaFoldDB" id="A0A4R6PZN8"/>
<keyword evidence="1" id="KW-1133">Transmembrane helix</keyword>
<sequence length="220" mass="23852">MQADFSTANGIYCSVCGATPAVRTSIRSHRGFVWYMRFITEPGPFCRDCGTATYRRMTVESALLGWYGLISLVANPVIMLQNIGAAKQVRRLPTPIPGAPRASLGMGKPLWRRAGMLGLLIPVILVPSLVLIQATVEERSASSAEVGDCVVNHNGNRTEDDNPNVEKIACSDPRAIGRVIAKVKGSNGHSDYADSYLCVGHPSTEFFYTTDDFTLCLVTP</sequence>
<feature type="transmembrane region" description="Helical" evidence="1">
    <location>
        <begin position="116"/>
        <end position="136"/>
    </location>
</feature>
<evidence type="ECO:0000313" key="2">
    <source>
        <dbReference type="EMBL" id="TDP43116.1"/>
    </source>
</evidence>
<evidence type="ECO:0000256" key="1">
    <source>
        <dbReference type="SAM" id="Phobius"/>
    </source>
</evidence>
<keyword evidence="3" id="KW-1185">Reference proteome</keyword>
<keyword evidence="1" id="KW-0812">Transmembrane</keyword>
<protein>
    <submittedName>
        <fullName evidence="2">Uncharacterized protein</fullName>
    </submittedName>
</protein>
<proteinExistence type="predicted"/>
<dbReference type="EMBL" id="SNXK01000001">
    <property type="protein sequence ID" value="TDP43116.1"/>
    <property type="molecule type" value="Genomic_DNA"/>
</dbReference>
<organism evidence="2 3">
    <name type="scientific">Nocardia ignorata</name>
    <dbReference type="NCBI Taxonomy" id="145285"/>
    <lineage>
        <taxon>Bacteria</taxon>
        <taxon>Bacillati</taxon>
        <taxon>Actinomycetota</taxon>
        <taxon>Actinomycetes</taxon>
        <taxon>Mycobacteriales</taxon>
        <taxon>Nocardiaceae</taxon>
        <taxon>Nocardia</taxon>
    </lineage>
</organism>
<gene>
    <name evidence="2" type="ORF">DFR75_1012237</name>
</gene>
<feature type="transmembrane region" description="Helical" evidence="1">
    <location>
        <begin position="64"/>
        <end position="83"/>
    </location>
</feature>
<name>A0A4R6PZN8_NOCIG</name>
<evidence type="ECO:0000313" key="3">
    <source>
        <dbReference type="Proteomes" id="UP000295087"/>
    </source>
</evidence>
<reference evidence="2 3" key="1">
    <citation type="submission" date="2019-03" db="EMBL/GenBank/DDBJ databases">
        <title>Genomic Encyclopedia of Type Strains, Phase IV (KMG-IV): sequencing the most valuable type-strain genomes for metagenomic binning, comparative biology and taxonomic classification.</title>
        <authorList>
            <person name="Goeker M."/>
        </authorList>
    </citation>
    <scope>NUCLEOTIDE SEQUENCE [LARGE SCALE GENOMIC DNA]</scope>
    <source>
        <strain evidence="2 3">DSM 44496</strain>
    </source>
</reference>
<dbReference type="Proteomes" id="UP000295087">
    <property type="component" value="Unassembled WGS sequence"/>
</dbReference>
<comment type="caution">
    <text evidence="2">The sequence shown here is derived from an EMBL/GenBank/DDBJ whole genome shotgun (WGS) entry which is preliminary data.</text>
</comment>